<dbReference type="OrthoDB" id="9141476at2"/>
<reference evidence="3 5" key="1">
    <citation type="submission" date="2017-08" db="EMBL/GenBank/DDBJ databases">
        <title>Draft genome sequence of pheromone producing symbiont Morganella morganii, of the female New Zealand grass grub Costelytra giveni.</title>
        <authorList>
            <person name="Laugraud A."/>
            <person name="Young S.D."/>
            <person name="Hurst M.H."/>
        </authorList>
    </citation>
    <scope>NUCLEOTIDE SEQUENCE [LARGE SCALE GENOMIC DNA]</scope>
    <source>
        <strain evidence="3 5">MMsCG</strain>
    </source>
</reference>
<dbReference type="EMBL" id="NRQY01000001">
    <property type="protein sequence ID" value="RUT67421.1"/>
    <property type="molecule type" value="Genomic_DNA"/>
</dbReference>
<dbReference type="AlphaFoldDB" id="A0A2S1BIY2"/>
<evidence type="ECO:0000313" key="5">
    <source>
        <dbReference type="Proteomes" id="UP000286908"/>
    </source>
</evidence>
<evidence type="ECO:0008006" key="6">
    <source>
        <dbReference type="Google" id="ProtNLM"/>
    </source>
</evidence>
<reference evidence="1 4" key="2">
    <citation type="submission" date="2018-04" db="EMBL/GenBank/DDBJ databases">
        <title>Whole genome sequencing of Morganella morganii AR_0133.</title>
        <authorList>
            <person name="Conlan S."/>
            <person name="Thomas P.J."/>
            <person name="Mullikin J."/>
            <person name="Frank K.M."/>
            <person name="Segre J.A."/>
        </authorList>
    </citation>
    <scope>NUCLEOTIDE SEQUENCE [LARGE SCALE GENOMIC DNA]</scope>
    <source>
        <strain evidence="1 4">AR_0133</strain>
    </source>
</reference>
<dbReference type="Proteomes" id="UP000244682">
    <property type="component" value="Chromosome"/>
</dbReference>
<gene>
    <name evidence="1" type="ORF">AM380_00945</name>
    <name evidence="2" type="ORF">AM380_15520</name>
    <name evidence="3" type="ORF">CKG00_08025</name>
</gene>
<proteinExistence type="predicted"/>
<evidence type="ECO:0000313" key="2">
    <source>
        <dbReference type="EMBL" id="AWC96028.1"/>
    </source>
</evidence>
<dbReference type="EMBL" id="CP028956">
    <property type="protein sequence ID" value="AWC95877.1"/>
    <property type="molecule type" value="Genomic_DNA"/>
</dbReference>
<dbReference type="Proteomes" id="UP000286908">
    <property type="component" value="Unassembled WGS sequence"/>
</dbReference>
<name>A0A2S1BIY2_MORMO</name>
<protein>
    <recommendedName>
        <fullName evidence="6">DUF3168 domain-containing protein</fullName>
    </recommendedName>
</protein>
<organism evidence="3 5">
    <name type="scientific">Morganella morganii</name>
    <name type="common">Proteus morganii</name>
    <dbReference type="NCBI Taxonomy" id="582"/>
    <lineage>
        <taxon>Bacteria</taxon>
        <taxon>Pseudomonadati</taxon>
        <taxon>Pseudomonadota</taxon>
        <taxon>Gammaproteobacteria</taxon>
        <taxon>Enterobacterales</taxon>
        <taxon>Morganellaceae</taxon>
        <taxon>Morganella</taxon>
    </lineage>
</organism>
<dbReference type="InterPro" id="IPR021508">
    <property type="entry name" value="Gp17-like"/>
</dbReference>
<evidence type="ECO:0000313" key="3">
    <source>
        <dbReference type="EMBL" id="RUT67421.1"/>
    </source>
</evidence>
<accession>A0A2S1BIY2</accession>
<dbReference type="EMBL" id="CP028956">
    <property type="protein sequence ID" value="AWC96028.1"/>
    <property type="molecule type" value="Genomic_DNA"/>
</dbReference>
<evidence type="ECO:0000313" key="1">
    <source>
        <dbReference type="EMBL" id="AWC95877.1"/>
    </source>
</evidence>
<dbReference type="Pfam" id="PF11367">
    <property type="entry name" value="Tail_completion_gp17"/>
    <property type="match status" value="1"/>
</dbReference>
<evidence type="ECO:0000313" key="4">
    <source>
        <dbReference type="Proteomes" id="UP000244682"/>
    </source>
</evidence>
<sequence>MIHRLTEALSPLAGGRVFFQVLPEGKLKYPAMVIQFAGITPNSALEDADLDNYRVQVDVYSGDPAELMTLRKPAEEAVTESIPFSHRISSEFGFEPDTKLHRLILEFNISSDE</sequence>